<protein>
    <recommendedName>
        <fullName evidence="3">SprB-like repeat protein</fullName>
    </recommendedName>
</protein>
<dbReference type="RefSeq" id="WP_157308895.1">
    <property type="nucleotide sequence ID" value="NZ_WRXN01000013.1"/>
</dbReference>
<reference evidence="1 2" key="1">
    <citation type="submission" date="2019-12" db="EMBL/GenBank/DDBJ databases">
        <title>Chitinophaga sp. strain ysch24 (GDMCC 1.1355), whole genome shotgun sequence.</title>
        <authorList>
            <person name="Zhang X."/>
        </authorList>
    </citation>
    <scope>NUCLEOTIDE SEQUENCE [LARGE SCALE GENOMIC DNA]</scope>
    <source>
        <strain evidence="2">ysch24</strain>
    </source>
</reference>
<keyword evidence="2" id="KW-1185">Reference proteome</keyword>
<dbReference type="InterPro" id="IPR025667">
    <property type="entry name" value="SprB_repeat"/>
</dbReference>
<evidence type="ECO:0000313" key="2">
    <source>
        <dbReference type="Proteomes" id="UP000461730"/>
    </source>
</evidence>
<name>A0A7K1UB35_9BACT</name>
<proteinExistence type="predicted"/>
<evidence type="ECO:0008006" key="3">
    <source>
        <dbReference type="Google" id="ProtNLM"/>
    </source>
</evidence>
<dbReference type="EMBL" id="WRXN01000013">
    <property type="protein sequence ID" value="MVT11470.1"/>
    <property type="molecule type" value="Genomic_DNA"/>
</dbReference>
<comment type="caution">
    <text evidence="1">The sequence shown here is derived from an EMBL/GenBank/DDBJ whole genome shotgun (WGS) entry which is preliminary data.</text>
</comment>
<dbReference type="AlphaFoldDB" id="A0A7K1UB35"/>
<feature type="non-terminal residue" evidence="1">
    <location>
        <position position="844"/>
    </location>
</feature>
<sequence>MRMKHAYRVLFVIGLFIIAYTKVSAQVKLNGNVTIFGQINQGASYDLGYGLGLSSSGSSATPEYSMSTTPFGPGLIVGSTAIDYAPPYVIMRNSGSGMGGWSTVGTFYVYMTAYPIPSIAAVRDDIPFWGPYLNYNKFQARWVYTMIPPYKPTVYPTGTICGDKTVSLTSSRNWAILTDSYVTMTVVWEYSIGTTNTWKGIDSTRPSYYLDFTLSDKIPEIRTSKQNVRFRCRTKAQYSDRVYYSAYSEASDYIEVIPGPPRVNTALISTTKTCIGDNVGTMTLPGTGITSYYSTMRWILRPGLTPDPCDPGLGTGVSNCGDEFDWSEGTVPVSGGISISNIPKGDYSLWVLNPGVETGNCFSSYPVTIGEFDALTATENTAQHVNLSCYNSADGKIGVTAAGADPGGTYYFTLLSGSTVVRARQAGTGATMLWQNLPAGTYKVQVENSTCTRVAVVDNIVLTQPPSISGSVTSAQPTCITPGNGSITVTASATGGTVANYTFNLLKGGVSDPQSATVATNTRTFSGLAGGTYTVQVLNADKPLCTGWSSNVTLNVITPLTLQLSSRDSVSCNGGSDGRLQVSATGGSGLYRYTLGTTTNTTGLFTGLAAGTYTVKLKNQDATCNDEVSASFTIFQRPALNVVLQKTDIICNGAMNGILKAIPNGGSGSYKYGWQQLKNGVWTTSSFWFNTDQQIEGLEPGTYRVIITDDKATGCSVTSSQVTIAEPAAVQITNVSIREAVCLADGAGMTMTGTGGDGNYTYTWSLDGTNYQPFTSATKFTVAGNYQLRLTDGKGCYADAARSYTITLPATALDFTTQLSHISCKDAGDGKITVTATGGNGGPY</sequence>
<evidence type="ECO:0000313" key="1">
    <source>
        <dbReference type="EMBL" id="MVT11470.1"/>
    </source>
</evidence>
<dbReference type="Pfam" id="PF13573">
    <property type="entry name" value="SprB"/>
    <property type="match status" value="4"/>
</dbReference>
<accession>A0A7K1UB35</accession>
<organism evidence="1 2">
    <name type="scientific">Chitinophaga tropicalis</name>
    <dbReference type="NCBI Taxonomy" id="2683588"/>
    <lineage>
        <taxon>Bacteria</taxon>
        <taxon>Pseudomonadati</taxon>
        <taxon>Bacteroidota</taxon>
        <taxon>Chitinophagia</taxon>
        <taxon>Chitinophagales</taxon>
        <taxon>Chitinophagaceae</taxon>
        <taxon>Chitinophaga</taxon>
    </lineage>
</organism>
<gene>
    <name evidence="1" type="ORF">GO493_24605</name>
</gene>
<dbReference type="Proteomes" id="UP000461730">
    <property type="component" value="Unassembled WGS sequence"/>
</dbReference>